<dbReference type="PANTHER" id="PTHR46229:SF2">
    <property type="entry name" value="BOLA-LIKE PROTEIN 1"/>
    <property type="match status" value="1"/>
</dbReference>
<proteinExistence type="inferred from homology"/>
<dbReference type="Proteomes" id="UP001175271">
    <property type="component" value="Unassembled WGS sequence"/>
</dbReference>
<dbReference type="GO" id="GO:0005739">
    <property type="term" value="C:mitochondrion"/>
    <property type="evidence" value="ECO:0007669"/>
    <property type="project" value="TreeGrafter"/>
</dbReference>
<dbReference type="PIRSF" id="PIRSF003113">
    <property type="entry name" value="BolA"/>
    <property type="match status" value="1"/>
</dbReference>
<evidence type="ECO:0008006" key="6">
    <source>
        <dbReference type="Google" id="ProtNLM"/>
    </source>
</evidence>
<dbReference type="AlphaFoldDB" id="A0AA39H7G2"/>
<dbReference type="Gene3D" id="3.30.300.90">
    <property type="entry name" value="BolA-like"/>
    <property type="match status" value="1"/>
</dbReference>
<feature type="region of interest" description="Disordered" evidence="3">
    <location>
        <begin position="93"/>
        <end position="117"/>
    </location>
</feature>
<evidence type="ECO:0000313" key="4">
    <source>
        <dbReference type="EMBL" id="KAK0400169.1"/>
    </source>
</evidence>
<accession>A0AA39H7G2</accession>
<keyword evidence="5" id="KW-1185">Reference proteome</keyword>
<comment type="caution">
    <text evidence="4">The sequence shown here is derived from an EMBL/GenBank/DDBJ whole genome shotgun (WGS) entry which is preliminary data.</text>
</comment>
<organism evidence="4 5">
    <name type="scientific">Steinernema hermaphroditum</name>
    <dbReference type="NCBI Taxonomy" id="289476"/>
    <lineage>
        <taxon>Eukaryota</taxon>
        <taxon>Metazoa</taxon>
        <taxon>Ecdysozoa</taxon>
        <taxon>Nematoda</taxon>
        <taxon>Chromadorea</taxon>
        <taxon>Rhabditida</taxon>
        <taxon>Tylenchina</taxon>
        <taxon>Panagrolaimomorpha</taxon>
        <taxon>Strongyloidoidea</taxon>
        <taxon>Steinernematidae</taxon>
        <taxon>Steinernema</taxon>
    </lineage>
</organism>
<protein>
    <recommendedName>
        <fullName evidence="6">BolA-like protein</fullName>
    </recommendedName>
</protein>
<dbReference type="GO" id="GO:1990229">
    <property type="term" value="C:iron-sulfur cluster assembly complex"/>
    <property type="evidence" value="ECO:0007669"/>
    <property type="project" value="UniProtKB-ARBA"/>
</dbReference>
<name>A0AA39H7G2_9BILA</name>
<dbReference type="Pfam" id="PF01722">
    <property type="entry name" value="BolA"/>
    <property type="match status" value="1"/>
</dbReference>
<dbReference type="PANTHER" id="PTHR46229">
    <property type="entry name" value="BOLA TRANSCRIPTION REGULATOR"/>
    <property type="match status" value="1"/>
</dbReference>
<dbReference type="EMBL" id="JAUCMV010000005">
    <property type="protein sequence ID" value="KAK0400169.1"/>
    <property type="molecule type" value="Genomic_DNA"/>
</dbReference>
<evidence type="ECO:0000256" key="2">
    <source>
        <dbReference type="RuleBase" id="RU003860"/>
    </source>
</evidence>
<comment type="similarity">
    <text evidence="1 2">Belongs to the BolA/IbaG family.</text>
</comment>
<sequence length="117" mass="12864">MIRRMASMAANVAAEGPVQQLIRQKLTNHFQPTHLDIVCESNMHNVPKGAEKHFKVQIVSEKFEGVTIIQRHRMVNACLSEELAGPVHALRIDAHPPSKFTGQKPAPSPSCRGGGHL</sequence>
<dbReference type="InterPro" id="IPR036065">
    <property type="entry name" value="BolA-like_sf"/>
</dbReference>
<gene>
    <name evidence="4" type="ORF">QR680_003385</name>
</gene>
<dbReference type="SUPFAM" id="SSF82657">
    <property type="entry name" value="BolA-like"/>
    <property type="match status" value="1"/>
</dbReference>
<reference evidence="4" key="1">
    <citation type="submission" date="2023-06" db="EMBL/GenBank/DDBJ databases">
        <title>Genomic analysis of the entomopathogenic nematode Steinernema hermaphroditum.</title>
        <authorList>
            <person name="Schwarz E.M."/>
            <person name="Heppert J.K."/>
            <person name="Baniya A."/>
            <person name="Schwartz H.T."/>
            <person name="Tan C.-H."/>
            <person name="Antoshechkin I."/>
            <person name="Sternberg P.W."/>
            <person name="Goodrich-Blair H."/>
            <person name="Dillman A.R."/>
        </authorList>
    </citation>
    <scope>NUCLEOTIDE SEQUENCE</scope>
    <source>
        <strain evidence="4">PS9179</strain>
        <tissue evidence="4">Whole animal</tissue>
    </source>
</reference>
<evidence type="ECO:0000313" key="5">
    <source>
        <dbReference type="Proteomes" id="UP001175271"/>
    </source>
</evidence>
<dbReference type="FunFam" id="3.30.300.90:FF:000001">
    <property type="entry name" value="Transcriptional regulator BolA"/>
    <property type="match status" value="1"/>
</dbReference>
<dbReference type="InterPro" id="IPR002634">
    <property type="entry name" value="BolA"/>
</dbReference>
<evidence type="ECO:0000256" key="1">
    <source>
        <dbReference type="ARBA" id="ARBA00005578"/>
    </source>
</evidence>
<evidence type="ECO:0000256" key="3">
    <source>
        <dbReference type="SAM" id="MobiDB-lite"/>
    </source>
</evidence>
<dbReference type="InterPro" id="IPR050961">
    <property type="entry name" value="BolA/IbaG_stress_morph_reg"/>
</dbReference>